<dbReference type="GO" id="GO:0140359">
    <property type="term" value="F:ABC-type transporter activity"/>
    <property type="evidence" value="ECO:0007669"/>
    <property type="project" value="InterPro"/>
</dbReference>
<dbReference type="STRING" id="1849047.A0A3D8Q521"/>
<comment type="similarity">
    <text evidence="2">Belongs to the ABC transporter superfamily. ABCG family. PDR (TC 3.A.1.205) subfamily.</text>
</comment>
<proteinExistence type="inferred from homology"/>
<evidence type="ECO:0000256" key="3">
    <source>
        <dbReference type="ARBA" id="ARBA00022448"/>
    </source>
</evidence>
<dbReference type="InterPro" id="IPR010929">
    <property type="entry name" value="PDR_CDR_ABC"/>
</dbReference>
<dbReference type="InterPro" id="IPR027417">
    <property type="entry name" value="P-loop_NTPase"/>
</dbReference>
<feature type="region of interest" description="Disordered" evidence="9">
    <location>
        <begin position="1"/>
        <end position="26"/>
    </location>
</feature>
<evidence type="ECO:0000259" key="11">
    <source>
        <dbReference type="PROSITE" id="PS50893"/>
    </source>
</evidence>
<accession>A0A3D8Q521</accession>
<dbReference type="PROSITE" id="PS50893">
    <property type="entry name" value="ABC_TRANSPORTER_2"/>
    <property type="match status" value="2"/>
</dbReference>
<gene>
    <name evidence="12" type="ORF">BP6252_13993</name>
</gene>
<evidence type="ECO:0000256" key="5">
    <source>
        <dbReference type="ARBA" id="ARBA00022741"/>
    </source>
</evidence>
<feature type="transmembrane region" description="Helical" evidence="10">
    <location>
        <begin position="1219"/>
        <end position="1243"/>
    </location>
</feature>
<evidence type="ECO:0000256" key="4">
    <source>
        <dbReference type="ARBA" id="ARBA00022692"/>
    </source>
</evidence>
<comment type="subcellular location">
    <subcellularLocation>
        <location evidence="1">Membrane</location>
        <topology evidence="1">Multi-pass membrane protein</topology>
    </subcellularLocation>
</comment>
<dbReference type="FunFam" id="3.40.50.300:FF:000054">
    <property type="entry name" value="ABC multidrug transporter atrF"/>
    <property type="match status" value="1"/>
</dbReference>
<feature type="transmembrane region" description="Helical" evidence="10">
    <location>
        <begin position="429"/>
        <end position="447"/>
    </location>
</feature>
<dbReference type="OrthoDB" id="245989at2759"/>
<dbReference type="PANTHER" id="PTHR19241">
    <property type="entry name" value="ATP-BINDING CASSETTE TRANSPORTER"/>
    <property type="match status" value="1"/>
</dbReference>
<feature type="transmembrane region" description="Helical" evidence="10">
    <location>
        <begin position="1149"/>
        <end position="1181"/>
    </location>
</feature>
<dbReference type="Pfam" id="PF01061">
    <property type="entry name" value="ABC2_membrane"/>
    <property type="match status" value="2"/>
</dbReference>
<dbReference type="InterPro" id="IPR003593">
    <property type="entry name" value="AAA+_ATPase"/>
</dbReference>
<comment type="caution">
    <text evidence="12">The sequence shown here is derived from an EMBL/GenBank/DDBJ whole genome shotgun (WGS) entry which is preliminary data.</text>
</comment>
<keyword evidence="8 10" id="KW-0472">Membrane</keyword>
<dbReference type="SMART" id="SM00382">
    <property type="entry name" value="AAA"/>
    <property type="match status" value="2"/>
</dbReference>
<dbReference type="Gene3D" id="3.40.50.300">
    <property type="entry name" value="P-loop containing nucleotide triphosphate hydrolases"/>
    <property type="match status" value="2"/>
</dbReference>
<evidence type="ECO:0000256" key="10">
    <source>
        <dbReference type="SAM" id="Phobius"/>
    </source>
</evidence>
<dbReference type="CDD" id="cd03233">
    <property type="entry name" value="ABCG_PDR_domain1"/>
    <property type="match status" value="1"/>
</dbReference>
<feature type="transmembrane region" description="Helical" evidence="10">
    <location>
        <begin position="565"/>
        <end position="585"/>
    </location>
</feature>
<dbReference type="SUPFAM" id="SSF52540">
    <property type="entry name" value="P-loop containing nucleoside triphosphate hydrolases"/>
    <property type="match status" value="2"/>
</dbReference>
<dbReference type="InterPro" id="IPR003439">
    <property type="entry name" value="ABC_transporter-like_ATP-bd"/>
</dbReference>
<organism evidence="12 13">
    <name type="scientific">Coleophoma cylindrospora</name>
    <dbReference type="NCBI Taxonomy" id="1849047"/>
    <lineage>
        <taxon>Eukaryota</taxon>
        <taxon>Fungi</taxon>
        <taxon>Dikarya</taxon>
        <taxon>Ascomycota</taxon>
        <taxon>Pezizomycotina</taxon>
        <taxon>Leotiomycetes</taxon>
        <taxon>Helotiales</taxon>
        <taxon>Dermateaceae</taxon>
        <taxon>Coleophoma</taxon>
    </lineage>
</organism>
<evidence type="ECO:0000256" key="7">
    <source>
        <dbReference type="ARBA" id="ARBA00022989"/>
    </source>
</evidence>
<dbReference type="InterPro" id="IPR034003">
    <property type="entry name" value="ABCG_PDR_2"/>
</dbReference>
<keyword evidence="3" id="KW-0813">Transport</keyword>
<feature type="compositionally biased region" description="Basic and acidic residues" evidence="9">
    <location>
        <begin position="722"/>
        <end position="731"/>
    </location>
</feature>
<feature type="region of interest" description="Disordered" evidence="9">
    <location>
        <begin position="710"/>
        <end position="736"/>
    </location>
</feature>
<dbReference type="Pfam" id="PF19055">
    <property type="entry name" value="ABC2_membrane_7"/>
    <property type="match status" value="1"/>
</dbReference>
<dbReference type="CDD" id="cd03232">
    <property type="entry name" value="ABCG_PDR_domain2"/>
    <property type="match status" value="1"/>
</dbReference>
<feature type="transmembrane region" description="Helical" evidence="10">
    <location>
        <begin position="536"/>
        <end position="559"/>
    </location>
</feature>
<dbReference type="Pfam" id="PF00005">
    <property type="entry name" value="ABC_tran"/>
    <property type="match status" value="2"/>
</dbReference>
<evidence type="ECO:0000256" key="8">
    <source>
        <dbReference type="ARBA" id="ARBA00023136"/>
    </source>
</evidence>
<feature type="transmembrane region" description="Helical" evidence="10">
    <location>
        <begin position="1346"/>
        <end position="1364"/>
    </location>
</feature>
<feature type="transmembrane region" description="Helical" evidence="10">
    <location>
        <begin position="1193"/>
        <end position="1212"/>
    </location>
</feature>
<sequence length="1375" mass="152551">MGDPTLPSDQMGSSSPSSITQDLKAAGDSQKKLTVTFEDVSIRVHGKGEDYGPTVASVANPVALFSNLFSSHRSEQYILRNVTGQVRPGEMLLVVGRPGSGCTSLLKVIANQRESFPAVDGNVHYGNMGPKQAKKYRHQIVMNSEDDIHHPTLTVNETLGLATATKVPGNRQDEKDTEEYMTEVADSILDSLGIPHTKDTLVGNEFVRGVSGGERKRVSLAEIMATQSPVQCWDNSTRGLDARTAVEFVAVLRKTALEQQKSIIATLYQAGNGIFDLFDKVLVLCEGREIYYGPAISAKAYFEDMGFECAPGANIADFLTSVTVPTERVIKAGFEDRIPRNVEDFELRYKSSGIHSKALEDIASTDPQELALEKKLLETAAAAEKNRSLPFLSRDSSVYTVSLWKQIQTCTKRQFQIILGDKWSTCLKIASALVMGLVTSSLFYNLSTASDSIFLRPGALFFPILLFCMNSMSETAASFMGRPILARHKQLAFYRPAALSFASVISDIPVVLATMSLFQIIYYFMVHFQVDAGKFFTNWFINVLSALTLTSFFRMVGAWSTTFGLASQISGWSTMIMMIYTGYLIPFQQMHVWFRWIAYINPAYFAFEAVMGSEFGNLELTCQEPQYIPYGPGYTNDAYRSCTVPGTSPGSNLISGESYIQDQYKYYQSHVWSNVGILIGFWLGFAILTAIGLELAEDKNTGSMLLYKRGTTQQATSDSSEEEKNVGREDATPENFDANSGLLKQSLFTFKDLSYYVNHQGAEKQLLQKISGFVKPGQLVALMGSSGAGKTTLMDVLAQRKDEGRIEGSILVNGKPQSISFQRTTGYCEQNDVHEGTATVKESLLFSARLRQNFEIPDQEKQDYVERIMELLELGPIQDAIVGVPGSGLSIEQRKRLTLATELVAKPSLLFLDEPTSGLDGQSAFSIVRFMRKLAESGQAVICTIHQPSAVLFEAFDVLLLLAKGGKTTYFGPTGKNSAILLDYFARNGAPCKEDVNPAEHIVDVVQGKTGDADWPELWLASKEHQAAMLELDELNQRCTESASDETEDTRDFATPKWYQIKLLAIRQTIALWRNPDYVWNKILLHIFASLFGGFTFWMIGGGSFDLQLRLFAILNFIFVAPGVINQLQPLFLHNRDIFETREKKSKTYHWLAFISAQLVSEIPLLVICGTLYFCCWYFTAGFPVKASTSGQVYVQMILYELLYTALGQAIAAYSPNEYFAALANPIVLGAALINFCGIVVPYKQIPVFWRYWMYWLDPFTYLVGGLLEPILWNVKVTCHASELTEISLPSNTTCGDYMASFLSSNAGYVVDPANSTACSFCPYSSGSDYAKTLNINASYYGWRDVGITALFCISTYGLVFLMMKVRNKATKTAE</sequence>
<evidence type="ECO:0000256" key="1">
    <source>
        <dbReference type="ARBA" id="ARBA00004141"/>
    </source>
</evidence>
<dbReference type="EMBL" id="PDLM01000030">
    <property type="protein sequence ID" value="RDW56738.1"/>
    <property type="molecule type" value="Genomic_DNA"/>
</dbReference>
<dbReference type="InterPro" id="IPR013525">
    <property type="entry name" value="ABC2_TM"/>
</dbReference>
<evidence type="ECO:0000256" key="9">
    <source>
        <dbReference type="SAM" id="MobiDB-lite"/>
    </source>
</evidence>
<dbReference type="Proteomes" id="UP000256645">
    <property type="component" value="Unassembled WGS sequence"/>
</dbReference>
<dbReference type="Pfam" id="PF06422">
    <property type="entry name" value="PDR_CDR"/>
    <property type="match status" value="1"/>
</dbReference>
<feature type="transmembrane region" description="Helical" evidence="10">
    <location>
        <begin position="459"/>
        <end position="481"/>
    </location>
</feature>
<keyword evidence="13" id="KW-1185">Reference proteome</keyword>
<dbReference type="InterPro" id="IPR043926">
    <property type="entry name" value="ABCG_dom"/>
</dbReference>
<protein>
    <submittedName>
        <fullName evidence="12">ABC multidrug transporter</fullName>
    </submittedName>
</protein>
<reference evidence="12 13" key="1">
    <citation type="journal article" date="2018" name="IMA Fungus">
        <title>IMA Genome-F 9: Draft genome sequence of Annulohypoxylon stygium, Aspergillus mulundensis, Berkeleyomyces basicola (syn. Thielaviopsis basicola), Ceratocystis smalleyi, two Cercospora beticola strains, Coleophoma cylindrospora, Fusarium fracticaudum, Phialophora cf. hyalina, and Morchella septimelata.</title>
        <authorList>
            <person name="Wingfield B.D."/>
            <person name="Bills G.F."/>
            <person name="Dong Y."/>
            <person name="Huang W."/>
            <person name="Nel W.J."/>
            <person name="Swalarsk-Parry B.S."/>
            <person name="Vaghefi N."/>
            <person name="Wilken P.M."/>
            <person name="An Z."/>
            <person name="de Beer Z.W."/>
            <person name="De Vos L."/>
            <person name="Chen L."/>
            <person name="Duong T.A."/>
            <person name="Gao Y."/>
            <person name="Hammerbacher A."/>
            <person name="Kikkert J.R."/>
            <person name="Li Y."/>
            <person name="Li H."/>
            <person name="Li K."/>
            <person name="Li Q."/>
            <person name="Liu X."/>
            <person name="Ma X."/>
            <person name="Naidoo K."/>
            <person name="Pethybridge S.J."/>
            <person name="Sun J."/>
            <person name="Steenkamp E.T."/>
            <person name="van der Nest M.A."/>
            <person name="van Wyk S."/>
            <person name="Wingfield M.J."/>
            <person name="Xiong C."/>
            <person name="Yue Q."/>
            <person name="Zhang X."/>
        </authorList>
    </citation>
    <scope>NUCLEOTIDE SEQUENCE [LARGE SCALE GENOMIC DNA]</scope>
    <source>
        <strain evidence="12 13">BP6252</strain>
    </source>
</reference>
<dbReference type="InterPro" id="IPR017871">
    <property type="entry name" value="ABC_transporter-like_CS"/>
</dbReference>
<evidence type="ECO:0000256" key="6">
    <source>
        <dbReference type="ARBA" id="ARBA00022840"/>
    </source>
</evidence>
<feature type="transmembrane region" description="Helical" evidence="10">
    <location>
        <begin position="501"/>
        <end position="524"/>
    </location>
</feature>
<dbReference type="PROSITE" id="PS00211">
    <property type="entry name" value="ABC_TRANSPORTER_1"/>
    <property type="match status" value="1"/>
</dbReference>
<dbReference type="InterPro" id="IPR034001">
    <property type="entry name" value="ABCG_PDR_1"/>
</dbReference>
<feature type="transmembrane region" description="Helical" evidence="10">
    <location>
        <begin position="1083"/>
        <end position="1101"/>
    </location>
</feature>
<evidence type="ECO:0000313" key="12">
    <source>
        <dbReference type="EMBL" id="RDW56738.1"/>
    </source>
</evidence>
<feature type="transmembrane region" description="Helical" evidence="10">
    <location>
        <begin position="1107"/>
        <end position="1128"/>
    </location>
</feature>
<feature type="domain" description="ABC transporter" evidence="11">
    <location>
        <begin position="63"/>
        <end position="311"/>
    </location>
</feature>
<feature type="domain" description="ABC transporter" evidence="11">
    <location>
        <begin position="748"/>
        <end position="989"/>
    </location>
</feature>
<dbReference type="GO" id="GO:0016887">
    <property type="term" value="F:ATP hydrolysis activity"/>
    <property type="evidence" value="ECO:0007669"/>
    <property type="project" value="InterPro"/>
</dbReference>
<dbReference type="GO" id="GO:0005524">
    <property type="term" value="F:ATP binding"/>
    <property type="evidence" value="ECO:0007669"/>
    <property type="project" value="UniProtKB-KW"/>
</dbReference>
<evidence type="ECO:0000256" key="2">
    <source>
        <dbReference type="ARBA" id="ARBA00006012"/>
    </source>
</evidence>
<evidence type="ECO:0000313" key="13">
    <source>
        <dbReference type="Proteomes" id="UP000256645"/>
    </source>
</evidence>
<keyword evidence="4 10" id="KW-0812">Transmembrane</keyword>
<name>A0A3D8Q521_9HELO</name>
<feature type="transmembrane region" description="Helical" evidence="10">
    <location>
        <begin position="675"/>
        <end position="696"/>
    </location>
</feature>
<dbReference type="GO" id="GO:0016020">
    <property type="term" value="C:membrane"/>
    <property type="evidence" value="ECO:0007669"/>
    <property type="project" value="UniProtKB-SubCell"/>
</dbReference>
<keyword evidence="7 10" id="KW-1133">Transmembrane helix</keyword>
<keyword evidence="6" id="KW-0067">ATP-binding</keyword>
<keyword evidence="5" id="KW-0547">Nucleotide-binding</keyword>